<gene>
    <name evidence="6" type="ORF">Pmani_016836</name>
</gene>
<keyword evidence="7" id="KW-1185">Reference proteome</keyword>
<evidence type="ECO:0000256" key="4">
    <source>
        <dbReference type="SAM" id="MobiDB-lite"/>
    </source>
</evidence>
<accession>A0AAE1UAK6</accession>
<dbReference type="InterPro" id="IPR000418">
    <property type="entry name" value="Ets_dom"/>
</dbReference>
<dbReference type="PANTHER" id="PTHR11849:SF190">
    <property type="entry name" value="ETS-DOMAIN PROTEIN"/>
    <property type="match status" value="1"/>
</dbReference>
<reference evidence="6" key="1">
    <citation type="submission" date="2023-11" db="EMBL/GenBank/DDBJ databases">
        <title>Genome assemblies of two species of porcelain crab, Petrolisthes cinctipes and Petrolisthes manimaculis (Anomura: Porcellanidae).</title>
        <authorList>
            <person name="Angst P."/>
        </authorList>
    </citation>
    <scope>NUCLEOTIDE SEQUENCE</scope>
    <source>
        <strain evidence="6">PB745_02</strain>
        <tissue evidence="6">Gill</tissue>
    </source>
</reference>
<name>A0AAE1UAK6_9EUCA</name>
<dbReference type="Gene3D" id="1.10.10.10">
    <property type="entry name" value="Winged helix-like DNA-binding domain superfamily/Winged helix DNA-binding domain"/>
    <property type="match status" value="1"/>
</dbReference>
<proteinExistence type="inferred from homology"/>
<dbReference type="AlphaFoldDB" id="A0AAE1UAK6"/>
<keyword evidence="3" id="KW-0539">Nucleus</keyword>
<evidence type="ECO:0000256" key="2">
    <source>
        <dbReference type="ARBA" id="ARBA00023125"/>
    </source>
</evidence>
<dbReference type="SUPFAM" id="SSF47769">
    <property type="entry name" value="SAM/Pointed domain"/>
    <property type="match status" value="1"/>
</dbReference>
<dbReference type="Proteomes" id="UP001292094">
    <property type="component" value="Unassembled WGS sequence"/>
</dbReference>
<evidence type="ECO:0000313" key="6">
    <source>
        <dbReference type="EMBL" id="KAK4311704.1"/>
    </source>
</evidence>
<dbReference type="GO" id="GO:0000981">
    <property type="term" value="F:DNA-binding transcription factor activity, RNA polymerase II-specific"/>
    <property type="evidence" value="ECO:0007669"/>
    <property type="project" value="TreeGrafter"/>
</dbReference>
<evidence type="ECO:0000313" key="7">
    <source>
        <dbReference type="Proteomes" id="UP001292094"/>
    </source>
</evidence>
<feature type="compositionally biased region" description="Low complexity" evidence="4">
    <location>
        <begin position="297"/>
        <end position="318"/>
    </location>
</feature>
<sequence length="434" mass="47598">MGDYSDLRASFTFELEGDDSIDRMCQTYLGDLDNIPASSTFSSGSSSLFPPQSSSSSSLFPSDVTYCTSPSPSSLSPYNSTGSLYQYSTSPNPCSLSPYPPASLSPNPSSLSPYASNSSLYASSPNPSSFCASDSGLLEEMETFTRMDVTEWRGEDCLDWASSVCRRRGLDQTTVDLWAFRNTNGAQLANFSMKDFCSLVGLVYGPLFHDELQEFQCRVKKECVSGGGDSSMSYCGLDDALDLTSEDIKDLDRYIVGGLQGMDLEGAVSLQYDNLENTPESVMLLSTGRSPSPPQQLSPLDSPTGTPSPTPSTATADPLMKIRPDPKKRGVYERGPKNWEFVIRLLADTRHNPSLIRWEDQTQGTFRLVQPAVIANMWGKRAGRPNLSYDNFARGLRYHYTTGALQPVSEKQLVYRCGPKALKYLIDLKKGTAM</sequence>
<dbReference type="GO" id="GO:0043565">
    <property type="term" value="F:sequence-specific DNA binding"/>
    <property type="evidence" value="ECO:0007669"/>
    <property type="project" value="InterPro"/>
</dbReference>
<dbReference type="PRINTS" id="PR00454">
    <property type="entry name" value="ETSDOMAIN"/>
</dbReference>
<comment type="subcellular location">
    <subcellularLocation>
        <location evidence="3">Nucleus</location>
    </subcellularLocation>
</comment>
<dbReference type="EMBL" id="JAWZYT010001491">
    <property type="protein sequence ID" value="KAK4311704.1"/>
    <property type="molecule type" value="Genomic_DNA"/>
</dbReference>
<dbReference type="InterPro" id="IPR013761">
    <property type="entry name" value="SAM/pointed_sf"/>
</dbReference>
<evidence type="ECO:0000256" key="1">
    <source>
        <dbReference type="ARBA" id="ARBA00005562"/>
    </source>
</evidence>
<organism evidence="6 7">
    <name type="scientific">Petrolisthes manimaculis</name>
    <dbReference type="NCBI Taxonomy" id="1843537"/>
    <lineage>
        <taxon>Eukaryota</taxon>
        <taxon>Metazoa</taxon>
        <taxon>Ecdysozoa</taxon>
        <taxon>Arthropoda</taxon>
        <taxon>Crustacea</taxon>
        <taxon>Multicrustacea</taxon>
        <taxon>Malacostraca</taxon>
        <taxon>Eumalacostraca</taxon>
        <taxon>Eucarida</taxon>
        <taxon>Decapoda</taxon>
        <taxon>Pleocyemata</taxon>
        <taxon>Anomura</taxon>
        <taxon>Galatheoidea</taxon>
        <taxon>Porcellanidae</taxon>
        <taxon>Petrolisthes</taxon>
    </lineage>
</organism>
<evidence type="ECO:0000256" key="3">
    <source>
        <dbReference type="RuleBase" id="RU004019"/>
    </source>
</evidence>
<protein>
    <recommendedName>
        <fullName evidence="5">ETS domain-containing protein</fullName>
    </recommendedName>
</protein>
<feature type="compositionally biased region" description="Basic and acidic residues" evidence="4">
    <location>
        <begin position="320"/>
        <end position="329"/>
    </location>
</feature>
<dbReference type="Pfam" id="PF00178">
    <property type="entry name" value="Ets"/>
    <property type="match status" value="1"/>
</dbReference>
<feature type="domain" description="ETS" evidence="5">
    <location>
        <begin position="336"/>
        <end position="418"/>
    </location>
</feature>
<evidence type="ECO:0000259" key="5">
    <source>
        <dbReference type="PROSITE" id="PS50061"/>
    </source>
</evidence>
<dbReference type="Gene3D" id="1.10.150.50">
    <property type="entry name" value="Transcription Factor, Ets-1"/>
    <property type="match status" value="1"/>
</dbReference>
<dbReference type="SMART" id="SM00413">
    <property type="entry name" value="ETS"/>
    <property type="match status" value="1"/>
</dbReference>
<feature type="region of interest" description="Disordered" evidence="4">
    <location>
        <begin position="284"/>
        <end position="329"/>
    </location>
</feature>
<dbReference type="PROSITE" id="PS50061">
    <property type="entry name" value="ETS_DOMAIN_3"/>
    <property type="match status" value="1"/>
</dbReference>
<dbReference type="InterPro" id="IPR036388">
    <property type="entry name" value="WH-like_DNA-bd_sf"/>
</dbReference>
<dbReference type="InterPro" id="IPR046328">
    <property type="entry name" value="ETS_fam"/>
</dbReference>
<keyword evidence="2 3" id="KW-0238">DNA-binding</keyword>
<dbReference type="GO" id="GO:0030154">
    <property type="term" value="P:cell differentiation"/>
    <property type="evidence" value="ECO:0007669"/>
    <property type="project" value="TreeGrafter"/>
</dbReference>
<dbReference type="GO" id="GO:0005634">
    <property type="term" value="C:nucleus"/>
    <property type="evidence" value="ECO:0007669"/>
    <property type="project" value="UniProtKB-SubCell"/>
</dbReference>
<comment type="similarity">
    <text evidence="1 3">Belongs to the ETS family.</text>
</comment>
<dbReference type="SUPFAM" id="SSF46785">
    <property type="entry name" value="Winged helix' DNA-binding domain"/>
    <property type="match status" value="1"/>
</dbReference>
<dbReference type="PANTHER" id="PTHR11849">
    <property type="entry name" value="ETS"/>
    <property type="match status" value="1"/>
</dbReference>
<dbReference type="InterPro" id="IPR036390">
    <property type="entry name" value="WH_DNA-bd_sf"/>
</dbReference>
<comment type="caution">
    <text evidence="6">The sequence shown here is derived from an EMBL/GenBank/DDBJ whole genome shotgun (WGS) entry which is preliminary data.</text>
</comment>